<comment type="caution">
    <text evidence="5">The sequence shown here is derived from an EMBL/GenBank/DDBJ whole genome shotgun (WGS) entry which is preliminary data.</text>
</comment>
<keyword evidence="3 5" id="KW-0067">ATP-binding</keyword>
<dbReference type="InterPro" id="IPR050166">
    <property type="entry name" value="ABC_transporter_ATP-bind"/>
</dbReference>
<proteinExistence type="predicted"/>
<dbReference type="GO" id="GO:0005524">
    <property type="term" value="F:ATP binding"/>
    <property type="evidence" value="ECO:0007669"/>
    <property type="project" value="UniProtKB-KW"/>
</dbReference>
<evidence type="ECO:0000256" key="3">
    <source>
        <dbReference type="ARBA" id="ARBA00022840"/>
    </source>
</evidence>
<dbReference type="InterPro" id="IPR003593">
    <property type="entry name" value="AAA+_ATPase"/>
</dbReference>
<dbReference type="Gene3D" id="3.40.50.300">
    <property type="entry name" value="P-loop containing nucleotide triphosphate hydrolases"/>
    <property type="match status" value="1"/>
</dbReference>
<dbReference type="Proteomes" id="UP000239907">
    <property type="component" value="Unassembled WGS sequence"/>
</dbReference>
<dbReference type="PANTHER" id="PTHR42788">
    <property type="entry name" value="TAURINE IMPORT ATP-BINDING PROTEIN-RELATED"/>
    <property type="match status" value="1"/>
</dbReference>
<dbReference type="EMBL" id="MQWA01000001">
    <property type="protein sequence ID" value="PQJ30088.1"/>
    <property type="molecule type" value="Genomic_DNA"/>
</dbReference>
<organism evidence="5 6">
    <name type="scientific">Rubritalea profundi</name>
    <dbReference type="NCBI Taxonomy" id="1658618"/>
    <lineage>
        <taxon>Bacteria</taxon>
        <taxon>Pseudomonadati</taxon>
        <taxon>Verrucomicrobiota</taxon>
        <taxon>Verrucomicrobiia</taxon>
        <taxon>Verrucomicrobiales</taxon>
        <taxon>Rubritaleaceae</taxon>
        <taxon>Rubritalea</taxon>
    </lineage>
</organism>
<dbReference type="RefSeq" id="WP_105044610.1">
    <property type="nucleotide sequence ID" value="NZ_MQWA01000001.1"/>
</dbReference>
<dbReference type="CDD" id="cd03293">
    <property type="entry name" value="ABC_NrtD_SsuB_transporters"/>
    <property type="match status" value="1"/>
</dbReference>
<dbReference type="InterPro" id="IPR027417">
    <property type="entry name" value="P-loop_NTPase"/>
</dbReference>
<dbReference type="InterPro" id="IPR003439">
    <property type="entry name" value="ABC_transporter-like_ATP-bd"/>
</dbReference>
<dbReference type="PROSITE" id="PS00211">
    <property type="entry name" value="ABC_TRANSPORTER_1"/>
    <property type="match status" value="1"/>
</dbReference>
<accession>A0A2S7U505</accession>
<dbReference type="SUPFAM" id="SSF52540">
    <property type="entry name" value="P-loop containing nucleoside triphosphate hydrolases"/>
    <property type="match status" value="1"/>
</dbReference>
<keyword evidence="2" id="KW-0547">Nucleotide-binding</keyword>
<dbReference type="GO" id="GO:0016887">
    <property type="term" value="F:ATP hydrolysis activity"/>
    <property type="evidence" value="ECO:0007669"/>
    <property type="project" value="InterPro"/>
</dbReference>
<evidence type="ECO:0000259" key="4">
    <source>
        <dbReference type="PROSITE" id="PS50893"/>
    </source>
</evidence>
<feature type="domain" description="ABC transporter" evidence="4">
    <location>
        <begin position="4"/>
        <end position="237"/>
    </location>
</feature>
<dbReference type="PANTHER" id="PTHR42788:SF13">
    <property type="entry name" value="ALIPHATIC SULFONATES IMPORT ATP-BINDING PROTEIN SSUB"/>
    <property type="match status" value="1"/>
</dbReference>
<name>A0A2S7U505_9BACT</name>
<keyword evidence="1" id="KW-0813">Transport</keyword>
<dbReference type="SMART" id="SM00382">
    <property type="entry name" value="AAA"/>
    <property type="match status" value="1"/>
</dbReference>
<dbReference type="Pfam" id="PF00005">
    <property type="entry name" value="ABC_tran"/>
    <property type="match status" value="1"/>
</dbReference>
<dbReference type="InterPro" id="IPR017871">
    <property type="entry name" value="ABC_transporter-like_CS"/>
</dbReference>
<dbReference type="OrthoDB" id="9802264at2"/>
<dbReference type="PROSITE" id="PS50893">
    <property type="entry name" value="ABC_TRANSPORTER_2"/>
    <property type="match status" value="1"/>
</dbReference>
<evidence type="ECO:0000313" key="6">
    <source>
        <dbReference type="Proteomes" id="UP000239907"/>
    </source>
</evidence>
<evidence type="ECO:0000256" key="1">
    <source>
        <dbReference type="ARBA" id="ARBA00022448"/>
    </source>
</evidence>
<reference evidence="5 6" key="1">
    <citation type="submission" date="2016-12" db="EMBL/GenBank/DDBJ databases">
        <title>Study of bacterial adaptation to deep sea.</title>
        <authorList>
            <person name="Song J."/>
            <person name="Yoshizawa S."/>
            <person name="Kogure K."/>
        </authorList>
    </citation>
    <scope>NUCLEOTIDE SEQUENCE [LARGE SCALE GENOMIC DNA]</scope>
    <source>
        <strain evidence="5 6">SAORIC-165</strain>
    </source>
</reference>
<dbReference type="AlphaFoldDB" id="A0A2S7U505"/>
<gene>
    <name evidence="5" type="ORF">BSZ32_17455</name>
</gene>
<evidence type="ECO:0000313" key="5">
    <source>
        <dbReference type="EMBL" id="PQJ30088.1"/>
    </source>
</evidence>
<protein>
    <submittedName>
        <fullName evidence="5">Nitrate ABC transporter ATP-binding protein</fullName>
    </submittedName>
</protein>
<evidence type="ECO:0000256" key="2">
    <source>
        <dbReference type="ARBA" id="ARBA00022741"/>
    </source>
</evidence>
<sequence length="300" mass="33285">MAILEVNNASVSFGPISNRYEVLNDLNLKVEENEFVAIIGFSGAGKSTLMSLLAGLQKATSGKVLFKQKPISEPRPDLGIMFQNYSLLPWLSVLDNVKIAINAVQPKLSKSALDEKAHHYVKMVKLDHAVDKKPQELSGGMRQRASLARTLSLDPEVLLLDEPLSALDALTRSELQDQILNIWEKNKRTVVMITNDVDEAVLMADRIIPLTMGPAATLSDEFKVNMERPRNRHTLNDHPEFMRLKSEITAFMMGLNQESKKGTGDVIPMPKVKPKSFSLPVMSPTFKQNPVPVKNSSNVA</sequence>
<keyword evidence="6" id="KW-1185">Reference proteome</keyword>